<keyword evidence="3" id="KW-1185">Reference proteome</keyword>
<evidence type="ECO:0000313" key="2">
    <source>
        <dbReference type="EMBL" id="CAL8081919.1"/>
    </source>
</evidence>
<evidence type="ECO:0000256" key="1">
    <source>
        <dbReference type="SAM" id="Coils"/>
    </source>
</evidence>
<dbReference type="EMBL" id="CAXLJM020000015">
    <property type="protein sequence ID" value="CAL8081919.1"/>
    <property type="molecule type" value="Genomic_DNA"/>
</dbReference>
<feature type="coiled-coil region" evidence="1">
    <location>
        <begin position="18"/>
        <end position="144"/>
    </location>
</feature>
<gene>
    <name evidence="2" type="ORF">ODALV1_LOCUS5059</name>
</gene>
<dbReference type="Proteomes" id="UP001642540">
    <property type="component" value="Unassembled WGS sequence"/>
</dbReference>
<accession>A0ABP1PXX0</accession>
<protein>
    <submittedName>
        <fullName evidence="2">Uncharacterized protein</fullName>
    </submittedName>
</protein>
<comment type="caution">
    <text evidence="2">The sequence shown here is derived from an EMBL/GenBank/DDBJ whole genome shotgun (WGS) entry which is preliminary data.</text>
</comment>
<sequence>MPNKGKGTNHQSKITEEILILKRDILIKEQEKEELNQRLSKKEAELAVIKFAQFQREEEESKAIEEKERISILRESVRQEREEQYQRDLENFRTQVKNLKERLQISLQERFQADSERREALRTIRSLREELEAFKSENRTLKAQLINYPSLHNFIPGLPPINHSLSQAALDALERYPENLHIGESQPFAARRSESTCCIFSLFRPRRQ</sequence>
<evidence type="ECO:0000313" key="3">
    <source>
        <dbReference type="Proteomes" id="UP001642540"/>
    </source>
</evidence>
<keyword evidence="1" id="KW-0175">Coiled coil</keyword>
<organism evidence="2 3">
    <name type="scientific">Orchesella dallaii</name>
    <dbReference type="NCBI Taxonomy" id="48710"/>
    <lineage>
        <taxon>Eukaryota</taxon>
        <taxon>Metazoa</taxon>
        <taxon>Ecdysozoa</taxon>
        <taxon>Arthropoda</taxon>
        <taxon>Hexapoda</taxon>
        <taxon>Collembola</taxon>
        <taxon>Entomobryomorpha</taxon>
        <taxon>Entomobryoidea</taxon>
        <taxon>Orchesellidae</taxon>
        <taxon>Orchesellinae</taxon>
        <taxon>Orchesella</taxon>
    </lineage>
</organism>
<reference evidence="2 3" key="1">
    <citation type="submission" date="2024-08" db="EMBL/GenBank/DDBJ databases">
        <authorList>
            <person name="Cucini C."/>
            <person name="Frati F."/>
        </authorList>
    </citation>
    <scope>NUCLEOTIDE SEQUENCE [LARGE SCALE GENOMIC DNA]</scope>
</reference>
<name>A0ABP1PXX0_9HEXA</name>
<proteinExistence type="predicted"/>